<reference evidence="2" key="1">
    <citation type="journal article" date="2019" name="Int. J. Syst. Evol. Microbiol.">
        <title>The Global Catalogue of Microorganisms (GCM) 10K type strain sequencing project: providing services to taxonomists for standard genome sequencing and annotation.</title>
        <authorList>
            <consortium name="The Broad Institute Genomics Platform"/>
            <consortium name="The Broad Institute Genome Sequencing Center for Infectious Disease"/>
            <person name="Wu L."/>
            <person name="Ma J."/>
        </authorList>
    </citation>
    <scope>NUCLEOTIDE SEQUENCE [LARGE SCALE GENOMIC DNA]</scope>
    <source>
        <strain evidence="2">CGMCC 1.15043</strain>
    </source>
</reference>
<organism evidence="1 2">
    <name type="scientific">Paenibacillus marchantiophytorum</name>
    <dbReference type="NCBI Taxonomy" id="1619310"/>
    <lineage>
        <taxon>Bacteria</taxon>
        <taxon>Bacillati</taxon>
        <taxon>Bacillota</taxon>
        <taxon>Bacilli</taxon>
        <taxon>Bacillales</taxon>
        <taxon>Paenibacillaceae</taxon>
        <taxon>Paenibacillus</taxon>
    </lineage>
</organism>
<proteinExistence type="predicted"/>
<name>A0ABQ1EZ15_9BACL</name>
<evidence type="ECO:0000313" key="1">
    <source>
        <dbReference type="EMBL" id="GFZ92394.1"/>
    </source>
</evidence>
<dbReference type="Proteomes" id="UP000615455">
    <property type="component" value="Unassembled WGS sequence"/>
</dbReference>
<accession>A0ABQ1EZ15</accession>
<keyword evidence="2" id="KW-1185">Reference proteome</keyword>
<dbReference type="EMBL" id="BMHE01000025">
    <property type="protein sequence ID" value="GFZ92394.1"/>
    <property type="molecule type" value="Genomic_DNA"/>
</dbReference>
<evidence type="ECO:0000313" key="2">
    <source>
        <dbReference type="Proteomes" id="UP000615455"/>
    </source>
</evidence>
<gene>
    <name evidence="1" type="ORF">GCM10008018_43420</name>
</gene>
<sequence>MYKNENLQEDMCGLDRLPDINFNCTYQVLGKGGIYAQHVWNVGSMCLNVKLLSKGREG</sequence>
<protein>
    <submittedName>
        <fullName evidence="1">Uncharacterized protein</fullName>
    </submittedName>
</protein>
<comment type="caution">
    <text evidence="1">The sequence shown here is derived from an EMBL/GenBank/DDBJ whole genome shotgun (WGS) entry which is preliminary data.</text>
</comment>